<feature type="chain" id="PRO_5035932412" evidence="2">
    <location>
        <begin position="20"/>
        <end position="375"/>
    </location>
</feature>
<feature type="transmembrane region" description="Helical" evidence="1">
    <location>
        <begin position="223"/>
        <end position="245"/>
    </location>
</feature>
<organism evidence="4 5">
    <name type="scientific">Onchocerca volvulus</name>
    <dbReference type="NCBI Taxonomy" id="6282"/>
    <lineage>
        <taxon>Eukaryota</taxon>
        <taxon>Metazoa</taxon>
        <taxon>Ecdysozoa</taxon>
        <taxon>Nematoda</taxon>
        <taxon>Chromadorea</taxon>
        <taxon>Rhabditida</taxon>
        <taxon>Spirurina</taxon>
        <taxon>Spiruromorpha</taxon>
        <taxon>Filarioidea</taxon>
        <taxon>Onchocercidae</taxon>
        <taxon>Onchocerca</taxon>
    </lineage>
</organism>
<dbReference type="InterPro" id="IPR019430">
    <property type="entry name" value="7TM_GPCR_serpentine_rcpt_Srx"/>
</dbReference>
<dbReference type="PANTHER" id="PTHR22718:SF25">
    <property type="entry name" value="G-PROTEIN COUPLED RECEPTORS FAMILY 1 PROFILE DOMAIN-CONTAINING PROTEIN"/>
    <property type="match status" value="1"/>
</dbReference>
<feature type="signal peptide" evidence="2">
    <location>
        <begin position="1"/>
        <end position="19"/>
    </location>
</feature>
<feature type="transmembrane region" description="Helical" evidence="1">
    <location>
        <begin position="137"/>
        <end position="160"/>
    </location>
</feature>
<reference evidence="4" key="2">
    <citation type="submission" date="2022-06" db="UniProtKB">
        <authorList>
            <consortium name="EnsemblMetazoa"/>
        </authorList>
    </citation>
    <scope>IDENTIFICATION</scope>
</reference>
<keyword evidence="1" id="KW-0812">Transmembrane</keyword>
<proteinExistence type="predicted"/>
<evidence type="ECO:0000313" key="4">
    <source>
        <dbReference type="EnsemblMetazoa" id="OVOC3771.1"/>
    </source>
</evidence>
<evidence type="ECO:0000256" key="1">
    <source>
        <dbReference type="SAM" id="Phobius"/>
    </source>
</evidence>
<protein>
    <submittedName>
        <fullName evidence="4">7TM_GPCR_Srx domain-containing protein</fullName>
    </submittedName>
</protein>
<sequence>MIARSFYMIVLFLILNATCQDKNTTNKFDIRDEHHKVAKYIAILLFTILLLYSIISNILMAIALFCGGKDNSYSRAFVLIALQLIISNLIYLLPQMFVILPELLQTPSNPYSNFNKFAYVLVNQTTWMNYRFSRLFASSYISILQFSFLLTLNRFVAIILPEYNAFFKSARLYFLIILVWLSVLAFSIIDYYYCTRRFLIWNLTWEMKCGGPKGGNIFWSIRFAWTLFIPNIMFVMYVTIFYNICRKQRFSADINQNQRNRKMCANRNAVIHYEWPILIQAAWNCGVLEIQTLSFNFLSSFLVKIFDEGIYIPSRIFINSYVILVCAVLPTVHFIYSKKALNILKHYLYFWFHRRTAHIKNDITTISVKINAGQL</sequence>
<evidence type="ECO:0000256" key="2">
    <source>
        <dbReference type="SAM" id="SignalP"/>
    </source>
</evidence>
<keyword evidence="1" id="KW-0472">Membrane</keyword>
<dbReference type="PANTHER" id="PTHR22718">
    <property type="entry name" value="SERPENTINE RECEPTOR, CLASS X"/>
    <property type="match status" value="1"/>
</dbReference>
<feature type="domain" description="7TM GPCR serpentine receptor class x (Srx)" evidence="3">
    <location>
        <begin position="55"/>
        <end position="263"/>
    </location>
</feature>
<keyword evidence="2" id="KW-0732">Signal</keyword>
<dbReference type="Pfam" id="PF10328">
    <property type="entry name" value="7TM_GPCR_Srx"/>
    <property type="match status" value="1"/>
</dbReference>
<dbReference type="AlphaFoldDB" id="A0A8R1XTB0"/>
<keyword evidence="5" id="KW-1185">Reference proteome</keyword>
<evidence type="ECO:0000259" key="3">
    <source>
        <dbReference type="Pfam" id="PF10328"/>
    </source>
</evidence>
<accession>A0A8R1XTB0</accession>
<evidence type="ECO:0000313" key="5">
    <source>
        <dbReference type="Proteomes" id="UP000024404"/>
    </source>
</evidence>
<feature type="transmembrane region" description="Helical" evidence="1">
    <location>
        <begin position="316"/>
        <end position="336"/>
    </location>
</feature>
<dbReference type="EnsemblMetazoa" id="OVOC3771.1">
    <property type="protein sequence ID" value="OVOC3771.1"/>
    <property type="gene ID" value="WBGene00240580"/>
</dbReference>
<reference evidence="5" key="1">
    <citation type="submission" date="2013-10" db="EMBL/GenBank/DDBJ databases">
        <title>Genome sequencing of Onchocerca volvulus.</title>
        <authorList>
            <person name="Cotton J."/>
            <person name="Tsai J."/>
            <person name="Stanley E."/>
            <person name="Tracey A."/>
            <person name="Holroyd N."/>
            <person name="Lustigman S."/>
            <person name="Berriman M."/>
        </authorList>
    </citation>
    <scope>NUCLEOTIDE SEQUENCE</scope>
</reference>
<feature type="transmembrane region" description="Helical" evidence="1">
    <location>
        <begin position="43"/>
        <end position="65"/>
    </location>
</feature>
<feature type="transmembrane region" description="Helical" evidence="1">
    <location>
        <begin position="77"/>
        <end position="100"/>
    </location>
</feature>
<dbReference type="Gene3D" id="1.20.1070.10">
    <property type="entry name" value="Rhodopsin 7-helix transmembrane proteins"/>
    <property type="match status" value="1"/>
</dbReference>
<keyword evidence="1" id="KW-1133">Transmembrane helix</keyword>
<dbReference type="Proteomes" id="UP000024404">
    <property type="component" value="Unassembled WGS sequence"/>
</dbReference>
<dbReference type="EMBL" id="CMVM020000121">
    <property type="status" value="NOT_ANNOTATED_CDS"/>
    <property type="molecule type" value="Genomic_DNA"/>
</dbReference>
<name>A0A8R1XTB0_ONCVO</name>
<feature type="transmembrane region" description="Helical" evidence="1">
    <location>
        <begin position="172"/>
        <end position="193"/>
    </location>
</feature>
<dbReference type="CDD" id="cd00637">
    <property type="entry name" value="7tm_classA_rhodopsin-like"/>
    <property type="match status" value="1"/>
</dbReference>
<dbReference type="SUPFAM" id="SSF81321">
    <property type="entry name" value="Family A G protein-coupled receptor-like"/>
    <property type="match status" value="1"/>
</dbReference>